<keyword evidence="2" id="KW-1133">Transmembrane helix</keyword>
<dbReference type="Pfam" id="PF01108">
    <property type="entry name" value="Tissue_fac"/>
    <property type="match status" value="1"/>
</dbReference>
<sequence>MGCQLGWNVTLVSKAFEMILTWTPGQGSPPDVTFTVRYKSEDHMDKWIKVPHCKNIPRTSCILTCMFSNIYVQGQAQVKAVSGRLQSPWVKSQFKDYFSEVELAPPVLILNIKEDSIQVNASFPLPTCVENLTLKYELNHWEAGSEDKPKKYEGYRKDSVTIDTTALRSTHCFSARALYDSISPKHSEFSQPVCVPLNHKGEWKFPLPAVILVFVLPIFLTGAFILCFLKQDAKQRKMPQALDFHQFRAAGPASPLELSGKEFCSDDLSCTERPLAQRKTDRALARHSLPWVAPFLSPPPPPSPPSAASGDEEDEDSGTFIPYNQVTRFPKSLLHCQPSQAAQGKTSLDSASGGLSVHSESVLDLGALGFPFFPERKDEVDISGSPADEEESLPHSCSLGRISLTEVRFPESSDQYGADRDGSLEMTPLQPLMEGVCAKHPPHQHHPQKAHHFSRYYQRAGADLQAQICGISQLSEDPHIQLLIPLGTLQVAEEEGIASDCGSDSFTDGTPPMSTVLSDTFGPSDTEGKYDQKSEFKGYSHAHYLGRI</sequence>
<dbReference type="Gene3D" id="2.60.40.10">
    <property type="entry name" value="Immunoglobulins"/>
    <property type="match status" value="2"/>
</dbReference>
<feature type="domain" description="Fibronectin type-III" evidence="3">
    <location>
        <begin position="3"/>
        <end position="106"/>
    </location>
</feature>
<dbReference type="SUPFAM" id="SSF49265">
    <property type="entry name" value="Fibronectin type III"/>
    <property type="match status" value="2"/>
</dbReference>
<dbReference type="InterPro" id="IPR050650">
    <property type="entry name" value="Type-II_Cytokine-TF_Rcpt"/>
</dbReference>
<gene>
    <name evidence="4" type="primary">IFNLR1</name>
    <name evidence="4" type="ORF">WISP_69548</name>
</gene>
<dbReference type="Pfam" id="PF09294">
    <property type="entry name" value="Interfer-bind"/>
    <property type="match status" value="1"/>
</dbReference>
<dbReference type="EMBL" id="WHWB01033821">
    <property type="protein sequence ID" value="KAJ7416625.1"/>
    <property type="molecule type" value="Genomic_DNA"/>
</dbReference>
<feature type="region of interest" description="Disordered" evidence="1">
    <location>
        <begin position="292"/>
        <end position="320"/>
    </location>
</feature>
<organism evidence="4 5">
    <name type="scientific">Willisornis vidua</name>
    <name type="common">Xingu scale-backed antbird</name>
    <dbReference type="NCBI Taxonomy" id="1566151"/>
    <lineage>
        <taxon>Eukaryota</taxon>
        <taxon>Metazoa</taxon>
        <taxon>Chordata</taxon>
        <taxon>Craniata</taxon>
        <taxon>Vertebrata</taxon>
        <taxon>Euteleostomi</taxon>
        <taxon>Archelosauria</taxon>
        <taxon>Archosauria</taxon>
        <taxon>Dinosauria</taxon>
        <taxon>Saurischia</taxon>
        <taxon>Theropoda</taxon>
        <taxon>Coelurosauria</taxon>
        <taxon>Aves</taxon>
        <taxon>Neognathae</taxon>
        <taxon>Neoaves</taxon>
        <taxon>Telluraves</taxon>
        <taxon>Australaves</taxon>
        <taxon>Passeriformes</taxon>
        <taxon>Thamnophilidae</taxon>
        <taxon>Willisornis</taxon>
    </lineage>
</organism>
<evidence type="ECO:0000256" key="1">
    <source>
        <dbReference type="SAM" id="MobiDB-lite"/>
    </source>
</evidence>
<dbReference type="PANTHER" id="PTHR20859">
    <property type="entry name" value="INTERFERON/INTERLEUKIN RECEPTOR"/>
    <property type="match status" value="1"/>
</dbReference>
<dbReference type="InterPro" id="IPR013783">
    <property type="entry name" value="Ig-like_fold"/>
</dbReference>
<evidence type="ECO:0000256" key="2">
    <source>
        <dbReference type="SAM" id="Phobius"/>
    </source>
</evidence>
<accession>A0ABQ9D7S9</accession>
<comment type="caution">
    <text evidence="4">The sequence shown here is derived from an EMBL/GenBank/DDBJ whole genome shotgun (WGS) entry which is preliminary data.</text>
</comment>
<dbReference type="Proteomes" id="UP001145742">
    <property type="component" value="Unassembled WGS sequence"/>
</dbReference>
<protein>
    <submittedName>
        <fullName evidence="4">Interferon lambda receptor 1</fullName>
    </submittedName>
</protein>
<keyword evidence="5" id="KW-1185">Reference proteome</keyword>
<keyword evidence="4" id="KW-0675">Receptor</keyword>
<name>A0ABQ9D7S9_9PASS</name>
<dbReference type="PROSITE" id="PS50853">
    <property type="entry name" value="FN3"/>
    <property type="match status" value="1"/>
</dbReference>
<dbReference type="InterPro" id="IPR036116">
    <property type="entry name" value="FN3_sf"/>
</dbReference>
<feature type="compositionally biased region" description="Pro residues" evidence="1">
    <location>
        <begin position="296"/>
        <end position="305"/>
    </location>
</feature>
<dbReference type="InterPro" id="IPR003961">
    <property type="entry name" value="FN3_dom"/>
</dbReference>
<dbReference type="PANTHER" id="PTHR20859:SF55">
    <property type="entry name" value="INTERFERON LAMBDA RECEPTOR 1"/>
    <property type="match status" value="1"/>
</dbReference>
<feature type="transmembrane region" description="Helical" evidence="2">
    <location>
        <begin position="205"/>
        <end position="229"/>
    </location>
</feature>
<evidence type="ECO:0000259" key="3">
    <source>
        <dbReference type="PROSITE" id="PS50853"/>
    </source>
</evidence>
<evidence type="ECO:0000313" key="5">
    <source>
        <dbReference type="Proteomes" id="UP001145742"/>
    </source>
</evidence>
<proteinExistence type="predicted"/>
<evidence type="ECO:0000313" key="4">
    <source>
        <dbReference type="EMBL" id="KAJ7416625.1"/>
    </source>
</evidence>
<keyword evidence="2" id="KW-0472">Membrane</keyword>
<keyword evidence="2" id="KW-0812">Transmembrane</keyword>
<reference evidence="4" key="1">
    <citation type="submission" date="2019-10" db="EMBL/GenBank/DDBJ databases">
        <authorList>
            <person name="Soares A.E.R."/>
            <person name="Aleixo A."/>
            <person name="Schneider P."/>
            <person name="Miyaki C.Y."/>
            <person name="Schneider M.P."/>
            <person name="Mello C."/>
            <person name="Vasconcelos A.T.R."/>
        </authorList>
    </citation>
    <scope>NUCLEOTIDE SEQUENCE</scope>
    <source>
        <tissue evidence="4">Muscle</tissue>
    </source>
</reference>
<dbReference type="InterPro" id="IPR015373">
    <property type="entry name" value="Interferon/interleukin_rcp_dom"/>
</dbReference>